<dbReference type="InterPro" id="IPR029046">
    <property type="entry name" value="LolA/LolB/LppX"/>
</dbReference>
<dbReference type="PANTHER" id="PTHR35869">
    <property type="entry name" value="OUTER-MEMBRANE LIPOPROTEIN CARRIER PROTEIN"/>
    <property type="match status" value="1"/>
</dbReference>
<comment type="subcellular location">
    <subcellularLocation>
        <location evidence="1">Periplasm</location>
    </subcellularLocation>
</comment>
<dbReference type="InterPro" id="IPR018323">
    <property type="entry name" value="OM_lipoprot_carrier_LolA_Pbac"/>
</dbReference>
<dbReference type="RefSeq" id="WP_367680800.1">
    <property type="nucleotide sequence ID" value="NZ_OZ060371.1"/>
</dbReference>
<keyword evidence="9" id="KW-0143">Chaperone</keyword>
<evidence type="ECO:0000256" key="2">
    <source>
        <dbReference type="ARBA" id="ARBA00007615"/>
    </source>
</evidence>
<evidence type="ECO:0000256" key="4">
    <source>
        <dbReference type="ARBA" id="ARBA00014035"/>
    </source>
</evidence>
<evidence type="ECO:0000256" key="1">
    <source>
        <dbReference type="ARBA" id="ARBA00004418"/>
    </source>
</evidence>
<evidence type="ECO:0000256" key="10">
    <source>
        <dbReference type="SAM" id="SignalP"/>
    </source>
</evidence>
<keyword evidence="11" id="KW-0449">Lipoprotein</keyword>
<comment type="similarity">
    <text evidence="2">Belongs to the LolA family.</text>
</comment>
<reference evidence="11" key="1">
    <citation type="submission" date="2024-06" db="EMBL/GenBank/DDBJ databases">
        <authorList>
            <person name="Manzano-Marin A."/>
            <person name="Manzano-Marin A."/>
            <person name="Alejandro Manzano Marin A."/>
        </authorList>
    </citation>
    <scope>NUCLEOTIDE SEQUENCE</scope>
    <source>
        <strain evidence="11">Ancorni-2928</strain>
    </source>
</reference>
<protein>
    <recommendedName>
        <fullName evidence="4">Outer-membrane lipoprotein carrier protein</fullName>
    </recommendedName>
</protein>
<dbReference type="InterPro" id="IPR004564">
    <property type="entry name" value="OM_lipoprot_carrier_LolA-like"/>
</dbReference>
<dbReference type="NCBIfam" id="TIGR00547">
    <property type="entry name" value="lolA"/>
    <property type="match status" value="1"/>
</dbReference>
<evidence type="ECO:0000256" key="5">
    <source>
        <dbReference type="ARBA" id="ARBA00022448"/>
    </source>
</evidence>
<dbReference type="PANTHER" id="PTHR35869:SF1">
    <property type="entry name" value="OUTER-MEMBRANE LIPOPROTEIN CARRIER PROTEIN"/>
    <property type="match status" value="1"/>
</dbReference>
<keyword evidence="8" id="KW-0653">Protein transport</keyword>
<dbReference type="Pfam" id="PF03548">
    <property type="entry name" value="LolA"/>
    <property type="match status" value="1"/>
</dbReference>
<evidence type="ECO:0000256" key="8">
    <source>
        <dbReference type="ARBA" id="ARBA00022927"/>
    </source>
</evidence>
<evidence type="ECO:0000256" key="3">
    <source>
        <dbReference type="ARBA" id="ARBA00011245"/>
    </source>
</evidence>
<evidence type="ECO:0000256" key="9">
    <source>
        <dbReference type="ARBA" id="ARBA00023186"/>
    </source>
</evidence>
<sequence length="207" mass="24333">MNKILLFIFAVLLSVSSMAFDKQLDLENRLNHLKNIFLEFKQKIIDKDGKQIFDSKGKLWIKDKTTFYIHIDSPSPVKVVSNGKTVWHFNIEDHNVTILPFEHMKKNVQILSMINDPSFLKSIISKHKNNAFNMILSEKFLPYKKININITEEGIIKRVEFIDENSERIIFEFRSQNKWDVEPNKFDFVIPEKTEVNDLRLSNSSNS</sequence>
<keyword evidence="7" id="KW-0574">Periplasm</keyword>
<name>A0AAT9IGH2_9GAMM</name>
<dbReference type="SUPFAM" id="SSF89392">
    <property type="entry name" value="Prokaryotic lipoproteins and lipoprotein localization factors"/>
    <property type="match status" value="1"/>
</dbReference>
<keyword evidence="6 10" id="KW-0732">Signal</keyword>
<keyword evidence="5" id="KW-0813">Transport</keyword>
<dbReference type="AlphaFoldDB" id="A0AAT9IGH2"/>
<evidence type="ECO:0000256" key="6">
    <source>
        <dbReference type="ARBA" id="ARBA00022729"/>
    </source>
</evidence>
<feature type="signal peptide" evidence="10">
    <location>
        <begin position="1"/>
        <end position="19"/>
    </location>
</feature>
<comment type="subunit">
    <text evidence="3">Monomer.</text>
</comment>
<proteinExistence type="inferred from homology"/>
<organism evidence="11">
    <name type="scientific">Buchnera aphidicola</name>
    <name type="common">Anoecia corni</name>
    <dbReference type="NCBI Taxonomy" id="2994477"/>
    <lineage>
        <taxon>Bacteria</taxon>
        <taxon>Pseudomonadati</taxon>
        <taxon>Pseudomonadota</taxon>
        <taxon>Gammaproteobacteria</taxon>
        <taxon>Enterobacterales</taxon>
        <taxon>Erwiniaceae</taxon>
        <taxon>Buchnera</taxon>
    </lineage>
</organism>
<gene>
    <name evidence="11" type="primary">lolA</name>
    <name evidence="11" type="ORF">BUANCORI2928_248</name>
</gene>
<dbReference type="GO" id="GO:0042597">
    <property type="term" value="C:periplasmic space"/>
    <property type="evidence" value="ECO:0007669"/>
    <property type="project" value="UniProtKB-SubCell"/>
</dbReference>
<accession>A0AAT9IGH2</accession>
<evidence type="ECO:0000256" key="7">
    <source>
        <dbReference type="ARBA" id="ARBA00022764"/>
    </source>
</evidence>
<evidence type="ECO:0000313" key="11">
    <source>
        <dbReference type="EMBL" id="CAL4043093.1"/>
    </source>
</evidence>
<dbReference type="GO" id="GO:0042953">
    <property type="term" value="P:lipoprotein transport"/>
    <property type="evidence" value="ECO:0007669"/>
    <property type="project" value="InterPro"/>
</dbReference>
<dbReference type="EMBL" id="OZ060371">
    <property type="protein sequence ID" value="CAL4043093.1"/>
    <property type="molecule type" value="Genomic_DNA"/>
</dbReference>
<feature type="chain" id="PRO_5044017759" description="Outer-membrane lipoprotein carrier protein" evidence="10">
    <location>
        <begin position="20"/>
        <end position="207"/>
    </location>
</feature>
<dbReference type="CDD" id="cd16325">
    <property type="entry name" value="LolA"/>
    <property type="match status" value="1"/>
</dbReference>
<dbReference type="Gene3D" id="2.50.20.10">
    <property type="entry name" value="Lipoprotein localisation LolA/LolB/LppX"/>
    <property type="match status" value="1"/>
</dbReference>